<dbReference type="STRING" id="410332.SAMN04488550_2991"/>
<reference evidence="2 3" key="1">
    <citation type="submission" date="2013-02" db="EMBL/GenBank/DDBJ databases">
        <title>Whole genome shotgun sequence of Gordonia malaquae NBRC 108250.</title>
        <authorList>
            <person name="Yoshida I."/>
            <person name="Hosoyama A."/>
            <person name="Tsuchikane K."/>
            <person name="Ando Y."/>
            <person name="Baba S."/>
            <person name="Ohji S."/>
            <person name="Hamada M."/>
            <person name="Tamura T."/>
            <person name="Yamazoe A."/>
            <person name="Yamazaki S."/>
            <person name="Fujita N."/>
        </authorList>
    </citation>
    <scope>NUCLEOTIDE SEQUENCE [LARGE SCALE GENOMIC DNA]</scope>
    <source>
        <strain evidence="2 3">NBRC 108250</strain>
    </source>
</reference>
<name>M3UYG6_GORML</name>
<proteinExistence type="predicted"/>
<dbReference type="AlphaFoldDB" id="M3UYG6"/>
<dbReference type="EMBL" id="BAOP01000024">
    <property type="protein sequence ID" value="GAC80897.1"/>
    <property type="molecule type" value="Genomic_DNA"/>
</dbReference>
<dbReference type="InterPro" id="IPR021804">
    <property type="entry name" value="DUF3375"/>
</dbReference>
<evidence type="ECO:0000256" key="1">
    <source>
        <dbReference type="SAM" id="MobiDB-lite"/>
    </source>
</evidence>
<keyword evidence="3" id="KW-1185">Reference proteome</keyword>
<evidence type="ECO:0000313" key="3">
    <source>
        <dbReference type="Proteomes" id="UP000035009"/>
    </source>
</evidence>
<accession>M3UYG6</accession>
<gene>
    <name evidence="2" type="ORF">GM1_024_00160</name>
</gene>
<dbReference type="Proteomes" id="UP000035009">
    <property type="component" value="Unassembled WGS sequence"/>
</dbReference>
<feature type="compositionally biased region" description="Low complexity" evidence="1">
    <location>
        <begin position="475"/>
        <end position="500"/>
    </location>
</feature>
<dbReference type="eggNOG" id="COG4942">
    <property type="taxonomic scope" value="Bacteria"/>
</dbReference>
<sequence>MQFDEIVAVRRTSAAWRLLRADNAPLVLSFLGRVFVDDNVREISESGLISLLDDELYSLNKRLGDGTYPRTPKGYLDEWSAPDTGWLRKYYVVESDEPHYDATPAVERAVAWVRSLADREFIGTESRLNTVFDLLRQIVYGANADPDVRLAELRRRRAEIDAEIEAVERGEVSVLDASRRRDRYQQFGEVSRALLSDFREVEANFRTLDRQMRERIATWRGTKGELLDEIVGSRTTITDSDQGRSFQAFYDLLLSADRLDELDQLVREAQSIDTVTDARLTNIHHDWLDAGTRAQTTVRRLSEQLRRFLDDQAWLENRRVMDLLRSIEATAYTVRDQRIDDFTHEIDSPSPGVHLPMERPLFRPTASLEVDSDGIEDGESDGDADALFEQIHIDPAPLIDGVRRALRRTTQVTLADVLAVTPLTQGLAELITYLSLTDDSFTKIFDDTSTESVTWTDDDGDARTARVPRVIYTHNRSSNDSPSSSSTSPRSSSTYPRSSSAVEMETP</sequence>
<evidence type="ECO:0008006" key="4">
    <source>
        <dbReference type="Google" id="ProtNLM"/>
    </source>
</evidence>
<protein>
    <recommendedName>
        <fullName evidence="4">DUF3375 domain-containing protein</fullName>
    </recommendedName>
</protein>
<dbReference type="OrthoDB" id="138803at2"/>
<comment type="caution">
    <text evidence="2">The sequence shown here is derived from an EMBL/GenBank/DDBJ whole genome shotgun (WGS) entry which is preliminary data.</text>
</comment>
<organism evidence="2 3">
    <name type="scientific">Gordonia malaquae NBRC 108250</name>
    <dbReference type="NCBI Taxonomy" id="1223542"/>
    <lineage>
        <taxon>Bacteria</taxon>
        <taxon>Bacillati</taxon>
        <taxon>Actinomycetota</taxon>
        <taxon>Actinomycetes</taxon>
        <taxon>Mycobacteriales</taxon>
        <taxon>Gordoniaceae</taxon>
        <taxon>Gordonia</taxon>
    </lineage>
</organism>
<dbReference type="RefSeq" id="WP_008380236.1">
    <property type="nucleotide sequence ID" value="NZ_BAOP01000024.1"/>
</dbReference>
<evidence type="ECO:0000313" key="2">
    <source>
        <dbReference type="EMBL" id="GAC80897.1"/>
    </source>
</evidence>
<feature type="region of interest" description="Disordered" evidence="1">
    <location>
        <begin position="470"/>
        <end position="507"/>
    </location>
</feature>
<dbReference type="Pfam" id="PF11855">
    <property type="entry name" value="DUF3375"/>
    <property type="match status" value="1"/>
</dbReference>